<dbReference type="InterPro" id="IPR033900">
    <property type="entry name" value="Gram_neg_porin_domain"/>
</dbReference>
<keyword evidence="2 4" id="KW-0732">Signal</keyword>
<feature type="chain" id="PRO_5013164939" evidence="4">
    <location>
        <begin position="20"/>
        <end position="333"/>
    </location>
</feature>
<accession>A0A1Y6M8Y4</accession>
<sequence length="333" mass="36048">MKKTLLALAVLTAAGSANAGINLYDANGVKVDLSGAVEVQLYDGYEKNADSTIRLDDGDLSLNASIAISDNLNVVSGTAFKYESKEVKNDELWAGFSGDFGTLTFGRQLLVSDDSGIGKDYEMGLEQISFVQTEGDRVAKYVYDNGTFYTAISHDMDTDHSTTITDGRVGFRTGGLDVRVYGYDGKRIGLQGLIDTGETVDGKPIIIPGKAGDDIRGYNLEAEYAMGAVNLAASFGQMKYKESDTKKVQKDLDLYEVNGSYTLEKTTFALGYVHANGHHAGKGKVQHDNVYANVTQQLHSNVKAYAEVGYSDNDKVFADVEEFGYVAGLEVKF</sequence>
<dbReference type="Gene3D" id="2.40.160.10">
    <property type="entry name" value="Porin"/>
    <property type="match status" value="1"/>
</dbReference>
<feature type="domain" description="Porin" evidence="5">
    <location>
        <begin position="7"/>
        <end position="315"/>
    </location>
</feature>
<evidence type="ECO:0000256" key="2">
    <source>
        <dbReference type="ARBA" id="ARBA00022729"/>
    </source>
</evidence>
<evidence type="ECO:0000313" key="6">
    <source>
        <dbReference type="EMBL" id="SMY33004.1"/>
    </source>
</evidence>
<dbReference type="GO" id="GO:0015288">
    <property type="term" value="F:porin activity"/>
    <property type="evidence" value="ECO:0007669"/>
    <property type="project" value="InterPro"/>
</dbReference>
<protein>
    <submittedName>
        <fullName evidence="6">Porin-like protein H</fullName>
    </submittedName>
</protein>
<proteinExistence type="predicted"/>
<dbReference type="PANTHER" id="PTHR34501:SF2">
    <property type="entry name" value="OUTER MEMBRANE PORIN F-RELATED"/>
    <property type="match status" value="1"/>
</dbReference>
<dbReference type="EMBL" id="FYAK01000001">
    <property type="protein sequence ID" value="SMY33004.1"/>
    <property type="molecule type" value="Genomic_DNA"/>
</dbReference>
<keyword evidence="7" id="KW-1185">Reference proteome</keyword>
<evidence type="ECO:0000259" key="5">
    <source>
        <dbReference type="Pfam" id="PF13609"/>
    </source>
</evidence>
<dbReference type="RefSeq" id="WP_087844029.1">
    <property type="nucleotide sequence ID" value="NZ_FYAK01000001.1"/>
</dbReference>
<reference evidence="7" key="1">
    <citation type="submission" date="2017-06" db="EMBL/GenBank/DDBJ databases">
        <authorList>
            <person name="Rodrigo-Torres L."/>
            <person name="Arahal R.D."/>
            <person name="Lucena T."/>
        </authorList>
    </citation>
    <scope>NUCLEOTIDE SEQUENCE [LARGE SCALE GENOMIC DNA]</scope>
    <source>
        <strain evidence="7">CECT 9190</strain>
    </source>
</reference>
<organism evidence="6 7">
    <name type="scientific">Photobacterium malacitanum</name>
    <dbReference type="NCBI Taxonomy" id="2204294"/>
    <lineage>
        <taxon>Bacteria</taxon>
        <taxon>Pseudomonadati</taxon>
        <taxon>Pseudomonadota</taxon>
        <taxon>Gammaproteobacteria</taxon>
        <taxon>Vibrionales</taxon>
        <taxon>Vibrionaceae</taxon>
        <taxon>Photobacterium</taxon>
    </lineage>
</organism>
<keyword evidence="3" id="KW-0472">Membrane</keyword>
<comment type="subcellular location">
    <subcellularLocation>
        <location evidence="1">Cell outer membrane</location>
        <topology evidence="1">Multi-pass membrane protein</topology>
    </subcellularLocation>
</comment>
<name>A0A1Y6M8Y4_9GAMM</name>
<dbReference type="Pfam" id="PF13609">
    <property type="entry name" value="Porin_4"/>
    <property type="match status" value="1"/>
</dbReference>
<dbReference type="SUPFAM" id="SSF56935">
    <property type="entry name" value="Porins"/>
    <property type="match status" value="1"/>
</dbReference>
<evidence type="ECO:0000256" key="3">
    <source>
        <dbReference type="ARBA" id="ARBA00023136"/>
    </source>
</evidence>
<evidence type="ECO:0000313" key="7">
    <source>
        <dbReference type="Proteomes" id="UP000195963"/>
    </source>
</evidence>
<dbReference type="AlphaFoldDB" id="A0A1Y6M8Y4"/>
<dbReference type="InterPro" id="IPR050298">
    <property type="entry name" value="Gram-neg_bact_OMP"/>
</dbReference>
<dbReference type="Proteomes" id="UP000195963">
    <property type="component" value="Unassembled WGS sequence"/>
</dbReference>
<dbReference type="GO" id="GO:0009279">
    <property type="term" value="C:cell outer membrane"/>
    <property type="evidence" value="ECO:0007669"/>
    <property type="project" value="UniProtKB-SubCell"/>
</dbReference>
<evidence type="ECO:0000256" key="4">
    <source>
        <dbReference type="SAM" id="SignalP"/>
    </source>
</evidence>
<gene>
    <name evidence="6" type="primary">ompH</name>
    <name evidence="6" type="ORF">PMAL9190_00816</name>
</gene>
<dbReference type="PANTHER" id="PTHR34501">
    <property type="entry name" value="PROTEIN YDDL-RELATED"/>
    <property type="match status" value="1"/>
</dbReference>
<dbReference type="InterPro" id="IPR023614">
    <property type="entry name" value="Porin_dom_sf"/>
</dbReference>
<evidence type="ECO:0000256" key="1">
    <source>
        <dbReference type="ARBA" id="ARBA00004571"/>
    </source>
</evidence>
<feature type="signal peptide" evidence="4">
    <location>
        <begin position="1"/>
        <end position="19"/>
    </location>
</feature>